<reference evidence="3" key="1">
    <citation type="submission" date="2020-06" db="EMBL/GenBank/DDBJ databases">
        <authorList>
            <person name="Li T."/>
            <person name="Hu X."/>
            <person name="Zhang T."/>
            <person name="Song X."/>
            <person name="Zhang H."/>
            <person name="Dai N."/>
            <person name="Sheng W."/>
            <person name="Hou X."/>
            <person name="Wei L."/>
        </authorList>
    </citation>
    <scope>NUCLEOTIDE SEQUENCE</scope>
    <source>
        <strain evidence="3">G01</strain>
        <tissue evidence="3">Leaf</tissue>
    </source>
</reference>
<comment type="catalytic activity">
    <reaction evidence="1">
        <text>ATP + H2O = ADP + phosphate + H(+)</text>
        <dbReference type="Rhea" id="RHEA:13065"/>
        <dbReference type="ChEBI" id="CHEBI:15377"/>
        <dbReference type="ChEBI" id="CHEBI:15378"/>
        <dbReference type="ChEBI" id="CHEBI:30616"/>
        <dbReference type="ChEBI" id="CHEBI:43474"/>
        <dbReference type="ChEBI" id="CHEBI:456216"/>
        <dbReference type="EC" id="5.6.2.3"/>
    </reaction>
</comment>
<evidence type="ECO:0000313" key="3">
    <source>
        <dbReference type="EMBL" id="KAL0344192.1"/>
    </source>
</evidence>
<dbReference type="Pfam" id="PF05970">
    <property type="entry name" value="PIF1"/>
    <property type="match status" value="1"/>
</dbReference>
<dbReference type="InterPro" id="IPR027417">
    <property type="entry name" value="P-loop_NTPase"/>
</dbReference>
<dbReference type="SUPFAM" id="SSF52540">
    <property type="entry name" value="P-loop containing nucleoside triphosphate hydrolases"/>
    <property type="match status" value="1"/>
</dbReference>
<protein>
    <recommendedName>
        <fullName evidence="1">ATP-dependent DNA helicase</fullName>
        <ecNumber evidence="1">5.6.2.3</ecNumber>
    </recommendedName>
</protein>
<evidence type="ECO:0000256" key="1">
    <source>
        <dbReference type="RuleBase" id="RU363044"/>
    </source>
</evidence>
<dbReference type="GO" id="GO:0006310">
    <property type="term" value="P:DNA recombination"/>
    <property type="evidence" value="ECO:0007669"/>
    <property type="project" value="UniProtKB-KW"/>
</dbReference>
<keyword evidence="1" id="KW-0347">Helicase</keyword>
<dbReference type="InterPro" id="IPR010285">
    <property type="entry name" value="DNA_helicase_pif1-like_DEAD"/>
</dbReference>
<dbReference type="GO" id="GO:0006281">
    <property type="term" value="P:DNA repair"/>
    <property type="evidence" value="ECO:0007669"/>
    <property type="project" value="UniProtKB-KW"/>
</dbReference>
<evidence type="ECO:0000259" key="2">
    <source>
        <dbReference type="Pfam" id="PF05970"/>
    </source>
</evidence>
<accession>A0AAW2NJM6</accession>
<name>A0AAW2NJM6_9LAMI</name>
<comment type="similarity">
    <text evidence="1">Belongs to the helicase family.</text>
</comment>
<keyword evidence="1" id="KW-0547">Nucleotide-binding</keyword>
<comment type="caution">
    <text evidence="3">The sequence shown here is derived from an EMBL/GenBank/DDBJ whole genome shotgun (WGS) entry which is preliminary data.</text>
</comment>
<keyword evidence="1" id="KW-0234">DNA repair</keyword>
<feature type="domain" description="DNA helicase Pif1-like DEAD-box helicase" evidence="2">
    <location>
        <begin position="482"/>
        <end position="553"/>
    </location>
</feature>
<keyword evidence="1" id="KW-0227">DNA damage</keyword>
<dbReference type="GO" id="GO:0043139">
    <property type="term" value="F:5'-3' DNA helicase activity"/>
    <property type="evidence" value="ECO:0007669"/>
    <property type="project" value="UniProtKB-EC"/>
</dbReference>
<dbReference type="PANTHER" id="PTHR45786">
    <property type="entry name" value="DNA BINDING PROTEIN-LIKE"/>
    <property type="match status" value="1"/>
</dbReference>
<dbReference type="PANTHER" id="PTHR45786:SF75">
    <property type="entry name" value="ATP-DEPENDENT DNA HELICASE"/>
    <property type="match status" value="1"/>
</dbReference>
<gene>
    <name evidence="3" type="ORF">Sangu_1306600</name>
</gene>
<dbReference type="Gene3D" id="3.40.50.300">
    <property type="entry name" value="P-loop containing nucleotide triphosphate hydrolases"/>
    <property type="match status" value="1"/>
</dbReference>
<organism evidence="3">
    <name type="scientific">Sesamum angustifolium</name>
    <dbReference type="NCBI Taxonomy" id="2727405"/>
    <lineage>
        <taxon>Eukaryota</taxon>
        <taxon>Viridiplantae</taxon>
        <taxon>Streptophyta</taxon>
        <taxon>Embryophyta</taxon>
        <taxon>Tracheophyta</taxon>
        <taxon>Spermatophyta</taxon>
        <taxon>Magnoliopsida</taxon>
        <taxon>eudicotyledons</taxon>
        <taxon>Gunneridae</taxon>
        <taxon>Pentapetalae</taxon>
        <taxon>asterids</taxon>
        <taxon>lamiids</taxon>
        <taxon>Lamiales</taxon>
        <taxon>Pedaliaceae</taxon>
        <taxon>Sesamum</taxon>
    </lineage>
</organism>
<sequence>MDEESLHYPLFDDYHVTFGIPLDIQALEHQTSHDKDENQVNFDFSSEDINNSTPKVFGFGRLAKIGESPWCLPDAPVCMHCGAKKFHREPPGFCCSNGQVSLSALNVPNELRDLFFGSSQMCLHFKANSRTYNNAFAFTSFGVTYDKELCRNEKNIYTFRVQGLVYHFLNDLIPKEGKGTNLQLYFHDIENEVDNRLAVSDKLKQELVLMIMKLLEVNPYSFFFRSLREIPELHDYKIILRADPGLDQRIYNVPTVDQVAAIWKDSDECEESQSRDIRVYPKSGRSKKIEYYYGCYDPLQYPLLFPRGEPGWHVGIKRKKLSERIGSQKRMRLCEVAEKFSHKRETISAREYYCYRLQMRAGDKSILLHSNRLLQQYVNDMYIKGKYHDTFRDAAASLGLLDSDNSLEEYLEEASQYQMPYSLRRLFSTILMYCSPANPTKLWENLNLICLKIFVGKINLQKEYNHERKIEVSEADLLSIEKLNDDQRHAFNIITEKIYSSSSGTYFIDGPGGSGKTFLYRALLADVRSRGYIALAVATSGVAAALLPGGRTNIHDLKYL</sequence>
<dbReference type="GO" id="GO:0000723">
    <property type="term" value="P:telomere maintenance"/>
    <property type="evidence" value="ECO:0007669"/>
    <property type="project" value="InterPro"/>
</dbReference>
<keyword evidence="1" id="KW-0067">ATP-binding</keyword>
<dbReference type="AlphaFoldDB" id="A0AAW2NJM6"/>
<comment type="cofactor">
    <cofactor evidence="1">
        <name>Mg(2+)</name>
        <dbReference type="ChEBI" id="CHEBI:18420"/>
    </cofactor>
</comment>
<dbReference type="EMBL" id="JACGWK010000007">
    <property type="protein sequence ID" value="KAL0344192.1"/>
    <property type="molecule type" value="Genomic_DNA"/>
</dbReference>
<keyword evidence="1" id="KW-0378">Hydrolase</keyword>
<dbReference type="GO" id="GO:0016787">
    <property type="term" value="F:hydrolase activity"/>
    <property type="evidence" value="ECO:0007669"/>
    <property type="project" value="UniProtKB-KW"/>
</dbReference>
<keyword evidence="1" id="KW-0233">DNA recombination</keyword>
<dbReference type="EC" id="5.6.2.3" evidence="1"/>
<dbReference type="GO" id="GO:0005524">
    <property type="term" value="F:ATP binding"/>
    <property type="evidence" value="ECO:0007669"/>
    <property type="project" value="UniProtKB-KW"/>
</dbReference>
<reference evidence="3" key="2">
    <citation type="journal article" date="2024" name="Plant">
        <title>Genomic evolution and insights into agronomic trait innovations of Sesamum species.</title>
        <authorList>
            <person name="Miao H."/>
            <person name="Wang L."/>
            <person name="Qu L."/>
            <person name="Liu H."/>
            <person name="Sun Y."/>
            <person name="Le M."/>
            <person name="Wang Q."/>
            <person name="Wei S."/>
            <person name="Zheng Y."/>
            <person name="Lin W."/>
            <person name="Duan Y."/>
            <person name="Cao H."/>
            <person name="Xiong S."/>
            <person name="Wang X."/>
            <person name="Wei L."/>
            <person name="Li C."/>
            <person name="Ma Q."/>
            <person name="Ju M."/>
            <person name="Zhao R."/>
            <person name="Li G."/>
            <person name="Mu C."/>
            <person name="Tian Q."/>
            <person name="Mei H."/>
            <person name="Zhang T."/>
            <person name="Gao T."/>
            <person name="Zhang H."/>
        </authorList>
    </citation>
    <scope>NUCLEOTIDE SEQUENCE</scope>
    <source>
        <strain evidence="3">G01</strain>
    </source>
</reference>
<proteinExistence type="inferred from homology"/>